<evidence type="ECO:0000259" key="2">
    <source>
        <dbReference type="Pfam" id="PF00892"/>
    </source>
</evidence>
<dbReference type="InterPro" id="IPR000620">
    <property type="entry name" value="EamA_dom"/>
</dbReference>
<dbReference type="Proteomes" id="UP000264179">
    <property type="component" value="Unassembled WGS sequence"/>
</dbReference>
<feature type="domain" description="EamA" evidence="2">
    <location>
        <begin position="8"/>
        <end position="47"/>
    </location>
</feature>
<evidence type="ECO:0000313" key="3">
    <source>
        <dbReference type="EMBL" id="HCW66796.1"/>
    </source>
</evidence>
<comment type="caution">
    <text evidence="3">The sequence shown here is derived from an EMBL/GenBank/DDBJ whole genome shotgun (WGS) entry which is preliminary data.</text>
</comment>
<sequence>MTRWQANAVIVFVALIWGTTFVVQQTGMENIGPQYFTGVRFLLGTLAV</sequence>
<keyword evidence="1" id="KW-0472">Membrane</keyword>
<evidence type="ECO:0000256" key="1">
    <source>
        <dbReference type="SAM" id="Phobius"/>
    </source>
</evidence>
<feature type="transmembrane region" description="Helical" evidence="1">
    <location>
        <begin position="6"/>
        <end position="23"/>
    </location>
</feature>
<keyword evidence="1" id="KW-1133">Transmembrane helix</keyword>
<feature type="non-terminal residue" evidence="3">
    <location>
        <position position="48"/>
    </location>
</feature>
<protein>
    <submittedName>
        <fullName evidence="3">EamA/RhaT family transporter</fullName>
    </submittedName>
</protein>
<dbReference type="Pfam" id="PF00892">
    <property type="entry name" value="EamA"/>
    <property type="match status" value="1"/>
</dbReference>
<dbReference type="AlphaFoldDB" id="A0A3D5N5W8"/>
<dbReference type="RefSeq" id="WP_338117410.1">
    <property type="nucleotide sequence ID" value="NZ_DPOP01000059.1"/>
</dbReference>
<reference evidence="3 4" key="1">
    <citation type="journal article" date="2018" name="Nat. Biotechnol.">
        <title>A standardized bacterial taxonomy based on genome phylogeny substantially revises the tree of life.</title>
        <authorList>
            <person name="Parks D.H."/>
            <person name="Chuvochina M."/>
            <person name="Waite D.W."/>
            <person name="Rinke C."/>
            <person name="Skarshewski A."/>
            <person name="Chaumeil P.A."/>
            <person name="Hugenholtz P."/>
        </authorList>
    </citation>
    <scope>NUCLEOTIDE SEQUENCE [LARGE SCALE GENOMIC DNA]</scope>
    <source>
        <strain evidence="3">UBA9881</strain>
    </source>
</reference>
<name>A0A3D5N5W8_9PROT</name>
<gene>
    <name evidence="3" type="ORF">DHR80_06185</name>
</gene>
<keyword evidence="1" id="KW-0812">Transmembrane</keyword>
<organism evidence="3 4">
    <name type="scientific">Thalassospira lucentensis</name>
    <dbReference type="NCBI Taxonomy" id="168935"/>
    <lineage>
        <taxon>Bacteria</taxon>
        <taxon>Pseudomonadati</taxon>
        <taxon>Pseudomonadota</taxon>
        <taxon>Alphaproteobacteria</taxon>
        <taxon>Rhodospirillales</taxon>
        <taxon>Thalassospiraceae</taxon>
        <taxon>Thalassospira</taxon>
    </lineage>
</organism>
<evidence type="ECO:0000313" key="4">
    <source>
        <dbReference type="Proteomes" id="UP000264179"/>
    </source>
</evidence>
<proteinExistence type="predicted"/>
<dbReference type="GO" id="GO:0016020">
    <property type="term" value="C:membrane"/>
    <property type="evidence" value="ECO:0007669"/>
    <property type="project" value="InterPro"/>
</dbReference>
<accession>A0A3D5N5W8</accession>
<dbReference type="EMBL" id="DPOP01000059">
    <property type="protein sequence ID" value="HCW66796.1"/>
    <property type="molecule type" value="Genomic_DNA"/>
</dbReference>